<sequence>METVNNSFESLFQKLEAYGKTTIQLSKLKSLEMSTVLASSLISRLAVILVLSTSTLVLSIGVALWLGELLGRIYYGFFVVAGFYLLAGIIFHLYLHQWIKRPVSNLIIKQALQ</sequence>
<proteinExistence type="predicted"/>
<evidence type="ECO:0000313" key="3">
    <source>
        <dbReference type="Proteomes" id="UP001302349"/>
    </source>
</evidence>
<dbReference type="EMBL" id="CP136051">
    <property type="protein sequence ID" value="WOK04186.1"/>
    <property type="molecule type" value="Genomic_DNA"/>
</dbReference>
<evidence type="ECO:0000313" key="2">
    <source>
        <dbReference type="EMBL" id="WOK04186.1"/>
    </source>
</evidence>
<reference evidence="2 3" key="1">
    <citation type="journal article" date="2023" name="Microbiol. Resour. Announc.">
        <title>Complete Genome Sequence of Imperialibacter roseus strain P4T.</title>
        <authorList>
            <person name="Tizabi D.R."/>
            <person name="Bachvaroff T."/>
            <person name="Hill R.T."/>
        </authorList>
    </citation>
    <scope>NUCLEOTIDE SEQUENCE [LARGE SCALE GENOMIC DNA]</scope>
    <source>
        <strain evidence="2 3">P4T</strain>
    </source>
</reference>
<evidence type="ECO:0000256" key="1">
    <source>
        <dbReference type="SAM" id="Phobius"/>
    </source>
</evidence>
<feature type="transmembrane region" description="Helical" evidence="1">
    <location>
        <begin position="73"/>
        <end position="95"/>
    </location>
</feature>
<keyword evidence="1" id="KW-1133">Transmembrane helix</keyword>
<name>A0ABZ0IHQ5_9BACT</name>
<protein>
    <recommendedName>
        <fullName evidence="4">Phage holin family protein</fullName>
    </recommendedName>
</protein>
<organism evidence="2 3">
    <name type="scientific">Imperialibacter roseus</name>
    <dbReference type="NCBI Taxonomy" id="1324217"/>
    <lineage>
        <taxon>Bacteria</taxon>
        <taxon>Pseudomonadati</taxon>
        <taxon>Bacteroidota</taxon>
        <taxon>Cytophagia</taxon>
        <taxon>Cytophagales</taxon>
        <taxon>Flammeovirgaceae</taxon>
        <taxon>Imperialibacter</taxon>
    </lineage>
</organism>
<evidence type="ECO:0008006" key="4">
    <source>
        <dbReference type="Google" id="ProtNLM"/>
    </source>
</evidence>
<feature type="transmembrane region" description="Helical" evidence="1">
    <location>
        <begin position="45"/>
        <end position="67"/>
    </location>
</feature>
<keyword evidence="1" id="KW-0472">Membrane</keyword>
<accession>A0ABZ0IHQ5</accession>
<dbReference type="RefSeq" id="WP_317487003.1">
    <property type="nucleotide sequence ID" value="NZ_CP136051.1"/>
</dbReference>
<keyword evidence="3" id="KW-1185">Reference proteome</keyword>
<dbReference type="Proteomes" id="UP001302349">
    <property type="component" value="Chromosome"/>
</dbReference>
<gene>
    <name evidence="2" type="ORF">RT717_13990</name>
</gene>
<keyword evidence="1" id="KW-0812">Transmembrane</keyword>